<dbReference type="eggNOG" id="COG3121">
    <property type="taxonomic scope" value="Bacteria"/>
</dbReference>
<organism evidence="2 3">
    <name type="scientific">Shewanella violacea (strain JCM 10179 / CIP 106290 / LMG 19151 / DSS12)</name>
    <dbReference type="NCBI Taxonomy" id="637905"/>
    <lineage>
        <taxon>Bacteria</taxon>
        <taxon>Pseudomonadati</taxon>
        <taxon>Pseudomonadota</taxon>
        <taxon>Gammaproteobacteria</taxon>
        <taxon>Alteromonadales</taxon>
        <taxon>Shewanellaceae</taxon>
        <taxon>Shewanella</taxon>
    </lineage>
</organism>
<accession>D4ZMB7</accession>
<evidence type="ECO:0000313" key="2">
    <source>
        <dbReference type="EMBL" id="BAJ02816.1"/>
    </source>
</evidence>
<dbReference type="EMBL" id="AP011177">
    <property type="protein sequence ID" value="BAJ02816.1"/>
    <property type="molecule type" value="Genomic_DNA"/>
</dbReference>
<dbReference type="KEGG" id="svo:SVI_2845"/>
<dbReference type="HOGENOM" id="CLU_099456_0_0_6"/>
<dbReference type="Gene3D" id="2.60.40.10">
    <property type="entry name" value="Immunoglobulins"/>
    <property type="match status" value="1"/>
</dbReference>
<reference evidence="3" key="1">
    <citation type="journal article" date="2010" name="Mol. Biosyst.">
        <title>Complete genome sequence and comparative analysis of Shewanella violacea, a psychrophilic and piezophilic bacterium from deep sea floor sediments.</title>
        <authorList>
            <person name="Aono E."/>
            <person name="Baba T."/>
            <person name="Ara T."/>
            <person name="Nishi T."/>
            <person name="Nakamichi T."/>
            <person name="Inamoto E."/>
            <person name="Toyonaga H."/>
            <person name="Hasegawa M."/>
            <person name="Takai Y."/>
            <person name="Okumura Y."/>
            <person name="Baba M."/>
            <person name="Tomita M."/>
            <person name="Kato C."/>
            <person name="Oshima T."/>
            <person name="Nakasone K."/>
            <person name="Mori H."/>
        </authorList>
    </citation>
    <scope>NUCLEOTIDE SEQUENCE [LARGE SCALE GENOMIC DNA]</scope>
    <source>
        <strain evidence="3">JCM 10179 / CIP 106290 / LMG 19151 / DSS12</strain>
    </source>
</reference>
<keyword evidence="1" id="KW-0732">Signal</keyword>
<feature type="chain" id="PRO_5003067951" evidence="1">
    <location>
        <begin position="24"/>
        <end position="237"/>
    </location>
</feature>
<dbReference type="STRING" id="637905.SVI_2845"/>
<evidence type="ECO:0000256" key="1">
    <source>
        <dbReference type="SAM" id="SignalP"/>
    </source>
</evidence>
<sequence>MINMYRKISLFMLASLLCSSASAIGLSNMFLVANDSGSGLYTLFNNDSSNLYIKTKVQKVTLVDGEFVEEDYTRENFLSWDITVNPTKAVLRGQEAKDFSVKTLCGERCDRSKDSYYLVSFIPVEGEEDIDNPKMNFVYGFSAYYVIPATESHVELDASLSNDVVTVNNTGNTFVTAIIDRCNSLDNAKGCRTDFKVLAGRKFTYKVPALLLGEKLDIEFLNHDETVSRKVTLVDET</sequence>
<dbReference type="AlphaFoldDB" id="D4ZMB7"/>
<evidence type="ECO:0000313" key="3">
    <source>
        <dbReference type="Proteomes" id="UP000002350"/>
    </source>
</evidence>
<protein>
    <submittedName>
        <fullName evidence="2">Uncharacterized protein</fullName>
    </submittedName>
</protein>
<keyword evidence="3" id="KW-1185">Reference proteome</keyword>
<proteinExistence type="predicted"/>
<dbReference type="InterPro" id="IPR013783">
    <property type="entry name" value="Ig-like_fold"/>
</dbReference>
<dbReference type="Proteomes" id="UP000002350">
    <property type="component" value="Chromosome"/>
</dbReference>
<feature type="signal peptide" evidence="1">
    <location>
        <begin position="1"/>
        <end position="23"/>
    </location>
</feature>
<gene>
    <name evidence="2" type="ordered locus">SVI_2845</name>
</gene>
<name>D4ZMB7_SHEVD</name>